<dbReference type="InterPro" id="IPR028939">
    <property type="entry name" value="P5C_Rdtase_cat_N"/>
</dbReference>
<evidence type="ECO:0000313" key="4">
    <source>
        <dbReference type="Proteomes" id="UP000289734"/>
    </source>
</evidence>
<dbReference type="EMBL" id="SBKQ01000018">
    <property type="protein sequence ID" value="RXR28508.1"/>
    <property type="molecule type" value="Genomic_DNA"/>
</dbReference>
<dbReference type="InterPro" id="IPR008927">
    <property type="entry name" value="6-PGluconate_DH-like_C_sf"/>
</dbReference>
<evidence type="ECO:0000259" key="1">
    <source>
        <dbReference type="Pfam" id="PF03807"/>
    </source>
</evidence>
<dbReference type="PANTHER" id="PTHR40459">
    <property type="entry name" value="CONSERVED HYPOTHETICAL ALANINE AND LEUCINE RICH PROTEIN"/>
    <property type="match status" value="1"/>
</dbReference>
<dbReference type="InterPro" id="IPR018931">
    <property type="entry name" value="DUF2520"/>
</dbReference>
<organism evidence="3 4">
    <name type="scientific">Flavobacterium piscinae</name>
    <dbReference type="NCBI Taxonomy" id="2506424"/>
    <lineage>
        <taxon>Bacteria</taxon>
        <taxon>Pseudomonadati</taxon>
        <taxon>Bacteroidota</taxon>
        <taxon>Flavobacteriia</taxon>
        <taxon>Flavobacteriales</taxon>
        <taxon>Flavobacteriaceae</taxon>
        <taxon>Flavobacterium</taxon>
    </lineage>
</organism>
<feature type="domain" description="Pyrroline-5-carboxylate reductase catalytic N-terminal" evidence="1">
    <location>
        <begin position="4"/>
        <end position="86"/>
    </location>
</feature>
<dbReference type="Gene3D" id="1.10.1040.20">
    <property type="entry name" value="ProC-like, C-terminal domain"/>
    <property type="match status" value="1"/>
</dbReference>
<dbReference type="Pfam" id="PF10728">
    <property type="entry name" value="DUF2520"/>
    <property type="match status" value="1"/>
</dbReference>
<dbReference type="SUPFAM" id="SSF51735">
    <property type="entry name" value="NAD(P)-binding Rossmann-fold domains"/>
    <property type="match status" value="1"/>
</dbReference>
<gene>
    <name evidence="3" type="ORF">EQG68_14225</name>
</gene>
<dbReference type="OrthoDB" id="9810755at2"/>
<dbReference type="InterPro" id="IPR036291">
    <property type="entry name" value="NAD(P)-bd_dom_sf"/>
</dbReference>
<dbReference type="Gene3D" id="3.40.50.720">
    <property type="entry name" value="NAD(P)-binding Rossmann-like Domain"/>
    <property type="match status" value="1"/>
</dbReference>
<dbReference type="Proteomes" id="UP000289734">
    <property type="component" value="Unassembled WGS sequence"/>
</dbReference>
<dbReference type="AlphaFoldDB" id="A0A4Q1KFN3"/>
<name>A0A4Q1KFN3_9FLAO</name>
<sequence length="253" mass="28353">MISIVLIGSGNVAQHLITAFLQSDEIELVQVFSRQKESILQLISSDKIVSNYDEIKVADIYIIAVSDNAIATVSSKLPFENRLVVHTSGSMPMEILDAKNRRGVLYPLQTFTKNKTVDFKEIPICLEAEKEDDFKIIQTVSESVSTVVQFISSEQRKALHVAAVFVCNFVNHLFKIGNDICKENQLSFDLLKPLIQETAQKIIQLTPENAQTGPAKRNDTATINSHLNFLTDENQKDIYKLITKSIIDDGKKL</sequence>
<comment type="caution">
    <text evidence="3">The sequence shown here is derived from an EMBL/GenBank/DDBJ whole genome shotgun (WGS) entry which is preliminary data.</text>
</comment>
<dbReference type="RefSeq" id="WP_129465557.1">
    <property type="nucleotide sequence ID" value="NZ_SBKQ01000018.1"/>
</dbReference>
<reference evidence="4" key="1">
    <citation type="submission" date="2019-01" db="EMBL/GenBank/DDBJ databases">
        <title>Cytophagaceae bacterium strain CAR-16.</title>
        <authorList>
            <person name="Chen W.-M."/>
        </authorList>
    </citation>
    <scope>NUCLEOTIDE SEQUENCE [LARGE SCALE GENOMIC DNA]</scope>
    <source>
        <strain evidence="4">ICH-30</strain>
    </source>
</reference>
<keyword evidence="4" id="KW-1185">Reference proteome</keyword>
<proteinExistence type="predicted"/>
<accession>A0A4Q1KFN3</accession>
<dbReference type="SUPFAM" id="SSF48179">
    <property type="entry name" value="6-phosphogluconate dehydrogenase C-terminal domain-like"/>
    <property type="match status" value="1"/>
</dbReference>
<evidence type="ECO:0000259" key="2">
    <source>
        <dbReference type="Pfam" id="PF10728"/>
    </source>
</evidence>
<dbReference type="PANTHER" id="PTHR40459:SF1">
    <property type="entry name" value="CONSERVED HYPOTHETICAL ALANINE AND LEUCINE RICH PROTEIN"/>
    <property type="match status" value="1"/>
</dbReference>
<evidence type="ECO:0000313" key="3">
    <source>
        <dbReference type="EMBL" id="RXR28508.1"/>
    </source>
</evidence>
<protein>
    <submittedName>
        <fullName evidence="3">DUF2520 domain-containing protein</fullName>
    </submittedName>
</protein>
<dbReference type="Pfam" id="PF03807">
    <property type="entry name" value="F420_oxidored"/>
    <property type="match status" value="1"/>
</dbReference>
<dbReference type="InterPro" id="IPR037108">
    <property type="entry name" value="TM1727-like_C_sf"/>
</dbReference>
<feature type="domain" description="DUF2520" evidence="2">
    <location>
        <begin position="122"/>
        <end position="246"/>
    </location>
</feature>